<keyword evidence="2" id="KW-1185">Reference proteome</keyword>
<gene>
    <name evidence="1" type="primary">SDA1</name>
    <name evidence="1" type="ORF">N8T08_005023</name>
</gene>
<sequence>MVKRKLGALEKVEADLPNLQHKIRRDPKSYVEDFRAQHYQYESHREIFMAAPASAADTGIISLRELIDFIAHVADCYPEITKDFPQELIDILSQHHQVLEPELREKIVGSLVLLRKKDLLDSATLLQTLFPILISTPSKTLRALIFQKILMDLRSSNSKTINHKLNRTMQTVLFNLVTSDRTSSKGLWAIKLTRELWKRQIWSDAKAVEVMKEASLSENEKVIIGGVRFFLGGDKEREDMEDESSDDEAVDIGRVKHQVGINKKTRKQSRAVEKAKATVKRKERKKNQPHPLNFSALHLLHDPQGYAETLFSKHLQNTKAKLNLEQKLQVLQLVSRLVGLHKLHIMHLYSYFQKYLTPRQPSVTSFLASLAQASHDLIPPDDLEPLVQKIANEFVSEASASEVATAGLNAIREICARQPLAMNETLLQDLVMYRKSKDKGVVMGARGLLSLYRDLNPEMLKRRDRGKEASMGLRSGEKKEKRFGEQETGGIEGIELLESWKEQERKKRLAEKGLPSDAEEDEEEDEEANWAAWNVEDDEDSDDSGEWINVQSDAEIELSDSEDEKGGPPSKKAKQGDESGEKTDPDAAESKPEPSKPSIATTRILTPADLAKLQELRTEAAVNDLVSGGKSRRGQQSNGTRHTDDPLTAEEIEGLNALSAGKLTREERIAHAKEGKTDRADHKSVTAKRKERKESEGKSTTNKEKARRKNFLMTLGKARSKGKRSLVETRNVLRAHQDRQKRGGRRGNAGN</sequence>
<proteinExistence type="predicted"/>
<organism evidence="1 2">
    <name type="scientific">Aspergillus melleus</name>
    <dbReference type="NCBI Taxonomy" id="138277"/>
    <lineage>
        <taxon>Eukaryota</taxon>
        <taxon>Fungi</taxon>
        <taxon>Dikarya</taxon>
        <taxon>Ascomycota</taxon>
        <taxon>Pezizomycotina</taxon>
        <taxon>Eurotiomycetes</taxon>
        <taxon>Eurotiomycetidae</taxon>
        <taxon>Eurotiales</taxon>
        <taxon>Aspergillaceae</taxon>
        <taxon>Aspergillus</taxon>
        <taxon>Aspergillus subgen. Circumdati</taxon>
    </lineage>
</organism>
<evidence type="ECO:0000313" key="1">
    <source>
        <dbReference type="EMBL" id="KAK1144719.1"/>
    </source>
</evidence>
<dbReference type="EMBL" id="JAOPJF010000029">
    <property type="protein sequence ID" value="KAK1144719.1"/>
    <property type="molecule type" value="Genomic_DNA"/>
</dbReference>
<protein>
    <submittedName>
        <fullName evidence="1">Severe Depolymerization of Actin</fullName>
    </submittedName>
</protein>
<reference evidence="1 2" key="1">
    <citation type="journal article" date="2023" name="ACS Omega">
        <title>Identification of the Neoaspergillic Acid Biosynthesis Gene Cluster by Establishing an In Vitro CRISPR-Ribonucleoprotein Genetic System in Aspergillus melleus.</title>
        <authorList>
            <person name="Yuan B."/>
            <person name="Grau M.F."/>
            <person name="Murata R.M."/>
            <person name="Torok T."/>
            <person name="Venkateswaran K."/>
            <person name="Stajich J.E."/>
            <person name="Wang C.C.C."/>
        </authorList>
    </citation>
    <scope>NUCLEOTIDE SEQUENCE [LARGE SCALE GENOMIC DNA]</scope>
    <source>
        <strain evidence="1 2">IMV 1140</strain>
    </source>
</reference>
<name>A0ACC3B358_9EURO</name>
<comment type="caution">
    <text evidence="1">The sequence shown here is derived from an EMBL/GenBank/DDBJ whole genome shotgun (WGS) entry which is preliminary data.</text>
</comment>
<accession>A0ACC3B358</accession>
<dbReference type="Proteomes" id="UP001177260">
    <property type="component" value="Unassembled WGS sequence"/>
</dbReference>
<evidence type="ECO:0000313" key="2">
    <source>
        <dbReference type="Proteomes" id="UP001177260"/>
    </source>
</evidence>